<comment type="caution">
    <text evidence="2">The sequence shown here is derived from an EMBL/GenBank/DDBJ whole genome shotgun (WGS) entry which is preliminary data.</text>
</comment>
<gene>
    <name evidence="2" type="ORF">PMAYCL1PPCAC_29836</name>
</gene>
<feature type="region of interest" description="Disordered" evidence="1">
    <location>
        <begin position="81"/>
        <end position="103"/>
    </location>
</feature>
<evidence type="ECO:0000256" key="1">
    <source>
        <dbReference type="SAM" id="MobiDB-lite"/>
    </source>
</evidence>
<dbReference type="AlphaFoldDB" id="A0AAN5IEJ6"/>
<organism evidence="2 3">
    <name type="scientific">Pristionchus mayeri</name>
    <dbReference type="NCBI Taxonomy" id="1317129"/>
    <lineage>
        <taxon>Eukaryota</taxon>
        <taxon>Metazoa</taxon>
        <taxon>Ecdysozoa</taxon>
        <taxon>Nematoda</taxon>
        <taxon>Chromadorea</taxon>
        <taxon>Rhabditida</taxon>
        <taxon>Rhabditina</taxon>
        <taxon>Diplogasteromorpha</taxon>
        <taxon>Diplogasteroidea</taxon>
        <taxon>Neodiplogasteridae</taxon>
        <taxon>Pristionchus</taxon>
    </lineage>
</organism>
<reference evidence="3" key="1">
    <citation type="submission" date="2022-10" db="EMBL/GenBank/DDBJ databases">
        <title>Genome assembly of Pristionchus species.</title>
        <authorList>
            <person name="Yoshida K."/>
            <person name="Sommer R.J."/>
        </authorList>
    </citation>
    <scope>NUCLEOTIDE SEQUENCE [LARGE SCALE GENOMIC DNA]</scope>
    <source>
        <strain evidence="3">RS5460</strain>
    </source>
</reference>
<evidence type="ECO:0000313" key="2">
    <source>
        <dbReference type="EMBL" id="GMR59641.1"/>
    </source>
</evidence>
<evidence type="ECO:0000313" key="3">
    <source>
        <dbReference type="Proteomes" id="UP001328107"/>
    </source>
</evidence>
<sequence length="103" mass="11857">MESSLKSPGSLKSSFFRYIRHESRCNQRYHWTMVVLNPLMSTSLMHPRMCVCTRTPAIFVCSLMDTQMEVQWTAGTPSGLSEMLSHESERGDQYNTLQSTLFN</sequence>
<accession>A0AAN5IEJ6</accession>
<keyword evidence="3" id="KW-1185">Reference proteome</keyword>
<name>A0AAN5IEJ6_9BILA</name>
<dbReference type="EMBL" id="BTRK01000006">
    <property type="protein sequence ID" value="GMR59641.1"/>
    <property type="molecule type" value="Genomic_DNA"/>
</dbReference>
<feature type="compositionally biased region" description="Polar residues" evidence="1">
    <location>
        <begin position="93"/>
        <end position="103"/>
    </location>
</feature>
<protein>
    <submittedName>
        <fullName evidence="2">Uncharacterized protein</fullName>
    </submittedName>
</protein>
<dbReference type="Proteomes" id="UP001328107">
    <property type="component" value="Unassembled WGS sequence"/>
</dbReference>
<proteinExistence type="predicted"/>